<accession>A0A420ALT6</accession>
<dbReference type="OrthoDB" id="9816564at2"/>
<proteinExistence type="predicted"/>
<keyword evidence="1" id="KW-1133">Transmembrane helix</keyword>
<keyword evidence="1" id="KW-0472">Membrane</keyword>
<evidence type="ECO:0000313" key="2">
    <source>
        <dbReference type="EMBL" id="RKE45411.1"/>
    </source>
</evidence>
<protein>
    <submittedName>
        <fullName evidence="2">Glycosyltransferase involved in cell wall biosynthesis</fullName>
    </submittedName>
</protein>
<sequence length="354" mass="41136">MKFYIKHFKGIVSEGGAVRNEAFYQYFKMRADVKIMDLTSMNILDRIINTLKFIFYFSVRRNDYIYLHMGAIFVLFPTFLFRMGLSRLIFIMLDQISKKHVLHIEVNDLPFEQSKDLELPNLSFCQSFQKNLFNLKRIRFDFASNSMRNYVINEYQLKAEQCQVILNGSDKLEVFDQTIYESLLVKNSNKLKYVYVGSLNKGRQIEDLIGIFKQSQHELFLLGPGGQWIAQELKGDTTPNIKYLGVFSDPIALQISSLCDVGVIPYDDSRFYYNICYPTKVSFYLAAGLPILSTRLSETQGVLAHKNIACFLPIDAWGEYISKSTIVEINTLKQNVLFYRSQFYWSSLLEGLNF</sequence>
<comment type="caution">
    <text evidence="2">The sequence shown here is derived from an EMBL/GenBank/DDBJ whole genome shotgun (WGS) entry which is preliminary data.</text>
</comment>
<evidence type="ECO:0000313" key="3">
    <source>
        <dbReference type="Proteomes" id="UP000286246"/>
    </source>
</evidence>
<organism evidence="2 3">
    <name type="scientific">Sphingobacterium detergens</name>
    <dbReference type="NCBI Taxonomy" id="1145106"/>
    <lineage>
        <taxon>Bacteria</taxon>
        <taxon>Pseudomonadati</taxon>
        <taxon>Bacteroidota</taxon>
        <taxon>Sphingobacteriia</taxon>
        <taxon>Sphingobacteriales</taxon>
        <taxon>Sphingobacteriaceae</taxon>
        <taxon>Sphingobacterium</taxon>
    </lineage>
</organism>
<keyword evidence="3" id="KW-1185">Reference proteome</keyword>
<dbReference type="RefSeq" id="WP_120261157.1">
    <property type="nucleotide sequence ID" value="NZ_RAPY01000005.1"/>
</dbReference>
<reference evidence="2 3" key="1">
    <citation type="submission" date="2018-09" db="EMBL/GenBank/DDBJ databases">
        <title>Genomic Encyclopedia of Type Strains, Phase III (KMG-III): the genomes of soil and plant-associated and newly described type strains.</title>
        <authorList>
            <person name="Whitman W."/>
        </authorList>
    </citation>
    <scope>NUCLEOTIDE SEQUENCE [LARGE SCALE GENOMIC DNA]</scope>
    <source>
        <strain evidence="2 3">CECT 7938</strain>
    </source>
</reference>
<keyword evidence="2" id="KW-0808">Transferase</keyword>
<feature type="transmembrane region" description="Helical" evidence="1">
    <location>
        <begin position="65"/>
        <end position="85"/>
    </location>
</feature>
<dbReference type="SUPFAM" id="SSF53756">
    <property type="entry name" value="UDP-Glycosyltransferase/glycogen phosphorylase"/>
    <property type="match status" value="1"/>
</dbReference>
<dbReference type="AlphaFoldDB" id="A0A420ALT6"/>
<dbReference type="GO" id="GO:0016740">
    <property type="term" value="F:transferase activity"/>
    <property type="evidence" value="ECO:0007669"/>
    <property type="project" value="UniProtKB-KW"/>
</dbReference>
<gene>
    <name evidence="2" type="ORF">DFQ12_4484</name>
</gene>
<evidence type="ECO:0000256" key="1">
    <source>
        <dbReference type="SAM" id="Phobius"/>
    </source>
</evidence>
<dbReference type="Gene3D" id="3.40.50.2000">
    <property type="entry name" value="Glycogen Phosphorylase B"/>
    <property type="match status" value="1"/>
</dbReference>
<dbReference type="EMBL" id="RAPY01000005">
    <property type="protein sequence ID" value="RKE45411.1"/>
    <property type="molecule type" value="Genomic_DNA"/>
</dbReference>
<keyword evidence="1" id="KW-0812">Transmembrane</keyword>
<dbReference type="Proteomes" id="UP000286246">
    <property type="component" value="Unassembled WGS sequence"/>
</dbReference>
<name>A0A420ALT6_SPHD1</name>